<comment type="catalytic activity">
    <reaction evidence="10">
        <text>(R)-2-hydroxyglutarate + NAD(+) = 2-oxoglutarate + NADH + H(+)</text>
        <dbReference type="Rhea" id="RHEA:49612"/>
        <dbReference type="ChEBI" id="CHEBI:15378"/>
        <dbReference type="ChEBI" id="CHEBI:15801"/>
        <dbReference type="ChEBI" id="CHEBI:16810"/>
        <dbReference type="ChEBI" id="CHEBI:57540"/>
        <dbReference type="ChEBI" id="CHEBI:57945"/>
        <dbReference type="EC" id="1.1.1.399"/>
    </reaction>
</comment>
<evidence type="ECO:0000256" key="5">
    <source>
        <dbReference type="ARBA" id="ARBA00013143"/>
    </source>
</evidence>
<evidence type="ECO:0000256" key="11">
    <source>
        <dbReference type="ARBA" id="ARBA00048731"/>
    </source>
</evidence>
<evidence type="ECO:0000256" key="2">
    <source>
        <dbReference type="ARBA" id="ARBA00005216"/>
    </source>
</evidence>
<dbReference type="Gene3D" id="3.30.70.260">
    <property type="match status" value="1"/>
</dbReference>
<dbReference type="Pfam" id="PF00389">
    <property type="entry name" value="2-Hacid_dh"/>
    <property type="match status" value="1"/>
</dbReference>
<dbReference type="PROSITE" id="PS00671">
    <property type="entry name" value="D_2_HYDROXYACID_DH_3"/>
    <property type="match status" value="1"/>
</dbReference>
<evidence type="ECO:0000313" key="15">
    <source>
        <dbReference type="Proteomes" id="UP000034228"/>
    </source>
</evidence>
<dbReference type="AlphaFoldDB" id="A0A0M2V7M2"/>
<dbReference type="EC" id="1.1.1.95" evidence="5"/>
<dbReference type="SUPFAM" id="SSF55021">
    <property type="entry name" value="ACT-like"/>
    <property type="match status" value="1"/>
</dbReference>
<keyword evidence="7 12" id="KW-0560">Oxidoreductase</keyword>
<dbReference type="CDD" id="cd04901">
    <property type="entry name" value="ACT_3PGDH"/>
    <property type="match status" value="1"/>
</dbReference>
<name>A0A0M2V7M2_9GAMM</name>
<organism evidence="14 15">
    <name type="scientific">Arsukibacterium ikkense</name>
    <dbReference type="NCBI Taxonomy" id="336831"/>
    <lineage>
        <taxon>Bacteria</taxon>
        <taxon>Pseudomonadati</taxon>
        <taxon>Pseudomonadota</taxon>
        <taxon>Gammaproteobacteria</taxon>
        <taxon>Chromatiales</taxon>
        <taxon>Chromatiaceae</taxon>
        <taxon>Arsukibacterium</taxon>
    </lineage>
</organism>
<keyword evidence="8" id="KW-0520">NAD</keyword>
<dbReference type="GO" id="GO:0051287">
    <property type="term" value="F:NAD binding"/>
    <property type="evidence" value="ECO:0007669"/>
    <property type="project" value="InterPro"/>
</dbReference>
<protein>
    <recommendedName>
        <fullName evidence="6">D-3-phosphoglycerate dehydrogenase</fullName>
        <ecNumber evidence="4">1.1.1.399</ecNumber>
        <ecNumber evidence="5">1.1.1.95</ecNumber>
    </recommendedName>
    <alternativeName>
        <fullName evidence="9">2-oxoglutarate reductase</fullName>
    </alternativeName>
</protein>
<gene>
    <name evidence="14" type="ORF">WG68_09820</name>
</gene>
<evidence type="ECO:0000256" key="4">
    <source>
        <dbReference type="ARBA" id="ARBA00013001"/>
    </source>
</evidence>
<dbReference type="SUPFAM" id="SSF51735">
    <property type="entry name" value="NAD(P)-binding Rossmann-fold domains"/>
    <property type="match status" value="1"/>
</dbReference>
<evidence type="ECO:0000256" key="6">
    <source>
        <dbReference type="ARBA" id="ARBA00021582"/>
    </source>
</evidence>
<dbReference type="PANTHER" id="PTHR43761:SF1">
    <property type="entry name" value="D-ISOMER SPECIFIC 2-HYDROXYACID DEHYDROGENASE CATALYTIC DOMAIN-CONTAINING PROTEIN-RELATED"/>
    <property type="match status" value="1"/>
</dbReference>
<dbReference type="UniPathway" id="UPA00135">
    <property type="reaction ID" value="UER00196"/>
</dbReference>
<dbReference type="SUPFAM" id="SSF52283">
    <property type="entry name" value="Formate/glycerate dehydrogenase catalytic domain-like"/>
    <property type="match status" value="1"/>
</dbReference>
<comment type="similarity">
    <text evidence="3 12">Belongs to the D-isomer specific 2-hydroxyacid dehydrogenase family.</text>
</comment>
<dbReference type="PANTHER" id="PTHR43761">
    <property type="entry name" value="D-ISOMER SPECIFIC 2-HYDROXYACID DEHYDROGENASE FAMILY PROTEIN (AFU_ORTHOLOGUE AFUA_1G13630)"/>
    <property type="match status" value="1"/>
</dbReference>
<dbReference type="GO" id="GO:0006564">
    <property type="term" value="P:L-serine biosynthetic process"/>
    <property type="evidence" value="ECO:0007669"/>
    <property type="project" value="UniProtKB-ARBA"/>
</dbReference>
<comment type="catalytic activity">
    <reaction evidence="11">
        <text>(2R)-3-phosphoglycerate + NAD(+) = 3-phosphooxypyruvate + NADH + H(+)</text>
        <dbReference type="Rhea" id="RHEA:12641"/>
        <dbReference type="ChEBI" id="CHEBI:15378"/>
        <dbReference type="ChEBI" id="CHEBI:18110"/>
        <dbReference type="ChEBI" id="CHEBI:57540"/>
        <dbReference type="ChEBI" id="CHEBI:57945"/>
        <dbReference type="ChEBI" id="CHEBI:58272"/>
        <dbReference type="EC" id="1.1.1.95"/>
    </reaction>
</comment>
<dbReference type="InterPro" id="IPR002912">
    <property type="entry name" value="ACT_dom"/>
</dbReference>
<dbReference type="Proteomes" id="UP000034228">
    <property type="component" value="Unassembled WGS sequence"/>
</dbReference>
<evidence type="ECO:0000259" key="13">
    <source>
        <dbReference type="PROSITE" id="PS51671"/>
    </source>
</evidence>
<comment type="pathway">
    <text evidence="2">Amino-acid biosynthesis; L-serine biosynthesis; L-serine from 3-phospho-D-glycerate: step 1/3.</text>
</comment>
<dbReference type="Pfam" id="PF02826">
    <property type="entry name" value="2-Hacid_dh_C"/>
    <property type="match status" value="1"/>
</dbReference>
<evidence type="ECO:0000313" key="14">
    <source>
        <dbReference type="EMBL" id="KKO45665.1"/>
    </source>
</evidence>
<keyword evidence="15" id="KW-1185">Reference proteome</keyword>
<evidence type="ECO:0000256" key="3">
    <source>
        <dbReference type="ARBA" id="ARBA00005854"/>
    </source>
</evidence>
<dbReference type="InterPro" id="IPR006139">
    <property type="entry name" value="D-isomer_2_OHA_DH_cat_dom"/>
</dbReference>
<evidence type="ECO:0000256" key="10">
    <source>
        <dbReference type="ARBA" id="ARBA00048126"/>
    </source>
</evidence>
<evidence type="ECO:0000256" key="7">
    <source>
        <dbReference type="ARBA" id="ARBA00023002"/>
    </source>
</evidence>
<dbReference type="FunFam" id="3.40.50.720:FF:000041">
    <property type="entry name" value="D-3-phosphoglycerate dehydrogenase"/>
    <property type="match status" value="1"/>
</dbReference>
<dbReference type="RefSeq" id="WP_046557510.1">
    <property type="nucleotide sequence ID" value="NZ_LAHO01000008.1"/>
</dbReference>
<dbReference type="PATRIC" id="fig|336831.14.peg.265"/>
<evidence type="ECO:0000256" key="12">
    <source>
        <dbReference type="RuleBase" id="RU003719"/>
    </source>
</evidence>
<dbReference type="GO" id="GO:0004617">
    <property type="term" value="F:phosphoglycerate dehydrogenase activity"/>
    <property type="evidence" value="ECO:0007669"/>
    <property type="project" value="UniProtKB-EC"/>
</dbReference>
<dbReference type="InterPro" id="IPR045865">
    <property type="entry name" value="ACT-like_dom_sf"/>
</dbReference>
<dbReference type="EC" id="1.1.1.399" evidence="4"/>
<dbReference type="CDD" id="cd12176">
    <property type="entry name" value="PGDH_3"/>
    <property type="match status" value="1"/>
</dbReference>
<dbReference type="STRING" id="336831.WG68_09820"/>
<dbReference type="GO" id="GO:0047545">
    <property type="term" value="F:(S)-2-hydroxyglutarate dehydrogenase activity"/>
    <property type="evidence" value="ECO:0007669"/>
    <property type="project" value="UniProtKB-ARBA"/>
</dbReference>
<dbReference type="PROSITE" id="PS51671">
    <property type="entry name" value="ACT"/>
    <property type="match status" value="1"/>
</dbReference>
<dbReference type="InterPro" id="IPR029753">
    <property type="entry name" value="D-isomer_DH_CS"/>
</dbReference>
<dbReference type="Gene3D" id="3.40.50.720">
    <property type="entry name" value="NAD(P)-binding Rossmann-like Domain"/>
    <property type="match status" value="2"/>
</dbReference>
<evidence type="ECO:0000256" key="9">
    <source>
        <dbReference type="ARBA" id="ARBA00030455"/>
    </source>
</evidence>
<comment type="caution">
    <text evidence="14">The sequence shown here is derived from an EMBL/GenBank/DDBJ whole genome shotgun (WGS) entry which is preliminary data.</text>
</comment>
<dbReference type="InterPro" id="IPR029752">
    <property type="entry name" value="D-isomer_DH_CS1"/>
</dbReference>
<feature type="domain" description="ACT" evidence="13">
    <location>
        <begin position="339"/>
        <end position="408"/>
    </location>
</feature>
<evidence type="ECO:0000256" key="8">
    <source>
        <dbReference type="ARBA" id="ARBA00023027"/>
    </source>
</evidence>
<dbReference type="PROSITE" id="PS00065">
    <property type="entry name" value="D_2_HYDROXYACID_DH_1"/>
    <property type="match status" value="1"/>
</dbReference>
<reference evidence="14 15" key="1">
    <citation type="submission" date="2015-03" db="EMBL/GenBank/DDBJ databases">
        <title>Draft genome sequences of two protease-producing strains of Arsukibacterium isolated from two cold and alkaline environments.</title>
        <authorList>
            <person name="Lylloff J.E."/>
            <person name="Skov L.B."/>
            <person name="Jepsen M."/>
            <person name="Hallin P.F."/>
            <person name="Sorensen S.J."/>
            <person name="Stougaard P."/>
            <person name="Glaring M.A."/>
        </authorList>
    </citation>
    <scope>NUCLEOTIDE SEQUENCE [LARGE SCALE GENOMIC DNA]</scope>
    <source>
        <strain evidence="14 15">GCM72</strain>
    </source>
</reference>
<evidence type="ECO:0000256" key="1">
    <source>
        <dbReference type="ARBA" id="ARBA00003800"/>
    </source>
</evidence>
<sequence length="408" mass="44739">MEKFSLAKDKIKILLLEGLHQSAVQTFKQQGYTNIEYLKTSLPEDQLIARISDAHFIGIRSRTQLTERVLEAANKLIAIGCFCIGTNQVDLEAALKRAIPVFNAPFSNTRSVAELVLGQMIMLLRGIPQRNAAAHRGEWLKTADNSYEARGKTLGIIGYGHIGTQLSIMAEHIGMRVQFYDIESKLVLGNANQVDLLTLLKTSDVISLHVPETAQTKNMIAETELASMKQGAILINASRGTVVDIDALTASLQSKKLAGAAIDVFPLEPKGNDEEFVSPLRAFDNVLLTPHIGGSTQEAQENIGYEVAGKMVKYSDNGSTLSAVNFPEVSLPEHKGRSRLLHIHRNQPGMMTKINETFAKHNINISGQYLQTVQDIGYVVIDVDSADHELALNELKAIPGTLKARVLH</sequence>
<dbReference type="OrthoDB" id="9805416at2"/>
<proteinExistence type="inferred from homology"/>
<dbReference type="Pfam" id="PF22629">
    <property type="entry name" value="ACT_AHAS_ss"/>
    <property type="match status" value="1"/>
</dbReference>
<dbReference type="InterPro" id="IPR054480">
    <property type="entry name" value="AHAS_small-like_ACT"/>
</dbReference>
<dbReference type="InterPro" id="IPR036291">
    <property type="entry name" value="NAD(P)-bd_dom_sf"/>
</dbReference>
<dbReference type="InterPro" id="IPR006140">
    <property type="entry name" value="D-isomer_DH_NAD-bd"/>
</dbReference>
<dbReference type="InterPro" id="IPR050418">
    <property type="entry name" value="D-iso_2-hydroxyacid_DH_PdxB"/>
</dbReference>
<comment type="function">
    <text evidence="1">Catalyzes the reversible oxidation of 3-phospho-D-glycerate to 3-phosphonooxypyruvate, the first step of the phosphorylated L-serine biosynthesis pathway. Also catalyzes the reversible oxidation of 2-hydroxyglutarate to 2-oxoglutarate.</text>
</comment>
<dbReference type="EMBL" id="LAHO01000008">
    <property type="protein sequence ID" value="KKO45665.1"/>
    <property type="molecule type" value="Genomic_DNA"/>
</dbReference>
<dbReference type="NCBIfam" id="NF008759">
    <property type="entry name" value="PRK11790.1"/>
    <property type="match status" value="1"/>
</dbReference>
<accession>A0A0M2V7M2</accession>